<keyword evidence="4" id="KW-1185">Reference proteome</keyword>
<sequence length="283" mass="33351">MQRIIKNGIVVIFSAFLLSACSFSFIYNHLDWWSNWYLDDYVTLSQDQQQRFDTAFNELHTWHRQTQLSEYTRQLITLKTQVNRGITLEEVNAQLVNLKQHWLVVREQAKPALISLVHSLSSRQRKQVVDEIASNNEARIDDYDEISQEQWFSETCIERQDQFKKWLGKLTKGQKVEVCQLAKSLTPTFNHRMYYLIKWHSGLKQVLAMGLDKQQYEVMFTELISEPESLKSEQHKTLSKNNSDTSVKIFQVMMNSLTDKQLNRLNNKLDDLIKDLKELAIDT</sequence>
<keyword evidence="1" id="KW-0175">Coiled coil</keyword>
<dbReference type="PROSITE" id="PS51257">
    <property type="entry name" value="PROKAR_LIPOPROTEIN"/>
    <property type="match status" value="1"/>
</dbReference>
<protein>
    <recommendedName>
        <fullName evidence="6">Lipoprotein</fullName>
    </recommendedName>
</protein>
<gene>
    <name evidence="2" type="ORF">ESZ26_08920</name>
    <name evidence="3" type="ORF">ESZ27_06510</name>
</gene>
<dbReference type="Pfam" id="PF19795">
    <property type="entry name" value="DUF6279"/>
    <property type="match status" value="1"/>
</dbReference>
<accession>A0A5C6QJV6</accession>
<dbReference type="EMBL" id="VOLQ01000009">
    <property type="protein sequence ID" value="TWX68987.1"/>
    <property type="molecule type" value="Genomic_DNA"/>
</dbReference>
<evidence type="ECO:0000313" key="5">
    <source>
        <dbReference type="Proteomes" id="UP000321917"/>
    </source>
</evidence>
<dbReference type="AlphaFoldDB" id="A0A5C6QJV6"/>
<dbReference type="OrthoDB" id="5767052at2"/>
<evidence type="ECO:0000256" key="1">
    <source>
        <dbReference type="SAM" id="Coils"/>
    </source>
</evidence>
<comment type="caution">
    <text evidence="3">The sequence shown here is derived from an EMBL/GenBank/DDBJ whole genome shotgun (WGS) entry which is preliminary data.</text>
</comment>
<reference evidence="3 5" key="1">
    <citation type="submission" date="2019-07" db="EMBL/GenBank/DDBJ databases">
        <title>Genomes of sea-ice associated Colwellia species.</title>
        <authorList>
            <person name="Bowman J.P."/>
        </authorList>
    </citation>
    <scope>NUCLEOTIDE SEQUENCE [LARGE SCALE GENOMIC DNA]</scope>
    <source>
        <strain evidence="2 4">ACAM 607</strain>
        <strain evidence="3 5">IC036</strain>
    </source>
</reference>
<evidence type="ECO:0000313" key="4">
    <source>
        <dbReference type="Proteomes" id="UP000321525"/>
    </source>
</evidence>
<feature type="coiled-coil region" evidence="1">
    <location>
        <begin position="255"/>
        <end position="282"/>
    </location>
</feature>
<evidence type="ECO:0008006" key="6">
    <source>
        <dbReference type="Google" id="ProtNLM"/>
    </source>
</evidence>
<dbReference type="RefSeq" id="WP_146799396.1">
    <property type="nucleotide sequence ID" value="NZ_VOLP01000011.1"/>
</dbReference>
<dbReference type="Proteomes" id="UP000321917">
    <property type="component" value="Unassembled WGS sequence"/>
</dbReference>
<dbReference type="InterPro" id="IPR016875">
    <property type="entry name" value="UCP028200"/>
</dbReference>
<dbReference type="Proteomes" id="UP000321525">
    <property type="component" value="Unassembled WGS sequence"/>
</dbReference>
<organism evidence="3 5">
    <name type="scientific">Colwellia hornerae</name>
    <dbReference type="NCBI Taxonomy" id="89402"/>
    <lineage>
        <taxon>Bacteria</taxon>
        <taxon>Pseudomonadati</taxon>
        <taxon>Pseudomonadota</taxon>
        <taxon>Gammaproteobacteria</taxon>
        <taxon>Alteromonadales</taxon>
        <taxon>Colwelliaceae</taxon>
        <taxon>Colwellia</taxon>
    </lineage>
</organism>
<evidence type="ECO:0000313" key="2">
    <source>
        <dbReference type="EMBL" id="TWX60220.1"/>
    </source>
</evidence>
<name>A0A5C6QJV6_9GAMM</name>
<evidence type="ECO:0000313" key="3">
    <source>
        <dbReference type="EMBL" id="TWX68987.1"/>
    </source>
</evidence>
<dbReference type="EMBL" id="VOLR01000010">
    <property type="protein sequence ID" value="TWX60220.1"/>
    <property type="molecule type" value="Genomic_DNA"/>
</dbReference>
<dbReference type="PIRSF" id="PIRSF028200">
    <property type="entry name" value="UCP028200"/>
    <property type="match status" value="1"/>
</dbReference>
<proteinExistence type="predicted"/>